<feature type="compositionally biased region" description="Low complexity" evidence="1">
    <location>
        <begin position="163"/>
        <end position="174"/>
    </location>
</feature>
<feature type="compositionally biased region" description="Polar residues" evidence="1">
    <location>
        <begin position="341"/>
        <end position="354"/>
    </location>
</feature>
<evidence type="ECO:0008006" key="4">
    <source>
        <dbReference type="Google" id="ProtNLM"/>
    </source>
</evidence>
<feature type="region of interest" description="Disordered" evidence="1">
    <location>
        <begin position="799"/>
        <end position="825"/>
    </location>
</feature>
<name>S8ADP4_DACHA</name>
<dbReference type="OrthoDB" id="5429306at2759"/>
<protein>
    <recommendedName>
        <fullName evidence="4">DUF4211 domain-containing protein</fullName>
    </recommendedName>
</protein>
<reference evidence="3" key="2">
    <citation type="submission" date="2013-04" db="EMBL/GenBank/DDBJ databases">
        <title>Genomic mechanisms accounting for the adaptation to parasitism in nematode-trapping fungi.</title>
        <authorList>
            <person name="Ahren D.G."/>
        </authorList>
    </citation>
    <scope>NUCLEOTIDE SEQUENCE [LARGE SCALE GENOMIC DNA]</scope>
    <source>
        <strain evidence="3">CBS 200.50</strain>
    </source>
</reference>
<feature type="compositionally biased region" description="Basic and acidic residues" evidence="1">
    <location>
        <begin position="124"/>
        <end position="138"/>
    </location>
</feature>
<feature type="compositionally biased region" description="Basic and acidic residues" evidence="1">
    <location>
        <begin position="79"/>
        <end position="92"/>
    </location>
</feature>
<accession>S8ADP4</accession>
<dbReference type="Proteomes" id="UP000015100">
    <property type="component" value="Unassembled WGS sequence"/>
</dbReference>
<dbReference type="AlphaFoldDB" id="S8ADP4"/>
<feature type="region of interest" description="Disordered" evidence="1">
    <location>
        <begin position="397"/>
        <end position="458"/>
    </location>
</feature>
<comment type="caution">
    <text evidence="2">The sequence shown here is derived from an EMBL/GenBank/DDBJ whole genome shotgun (WGS) entry which is preliminary data.</text>
</comment>
<feature type="compositionally biased region" description="Polar residues" evidence="1">
    <location>
        <begin position="39"/>
        <end position="60"/>
    </location>
</feature>
<feature type="compositionally biased region" description="Polar residues" evidence="1">
    <location>
        <begin position="143"/>
        <end position="162"/>
    </location>
</feature>
<feature type="compositionally biased region" description="Polar residues" evidence="1">
    <location>
        <begin position="413"/>
        <end position="431"/>
    </location>
</feature>
<evidence type="ECO:0000313" key="3">
    <source>
        <dbReference type="Proteomes" id="UP000015100"/>
    </source>
</evidence>
<feature type="compositionally biased region" description="Polar residues" evidence="1">
    <location>
        <begin position="441"/>
        <end position="452"/>
    </location>
</feature>
<proteinExistence type="predicted"/>
<feature type="compositionally biased region" description="Basic residues" evidence="1">
    <location>
        <begin position="896"/>
        <end position="907"/>
    </location>
</feature>
<feature type="compositionally biased region" description="Basic and acidic residues" evidence="1">
    <location>
        <begin position="879"/>
        <end position="895"/>
    </location>
</feature>
<gene>
    <name evidence="2" type="ORF">H072_6998</name>
</gene>
<feature type="region of interest" description="Disordered" evidence="1">
    <location>
        <begin position="332"/>
        <end position="383"/>
    </location>
</feature>
<organism evidence="2 3">
    <name type="scientific">Dactylellina haptotyla (strain CBS 200.50)</name>
    <name type="common">Nematode-trapping fungus</name>
    <name type="synonym">Monacrosporium haptotylum</name>
    <dbReference type="NCBI Taxonomy" id="1284197"/>
    <lineage>
        <taxon>Eukaryota</taxon>
        <taxon>Fungi</taxon>
        <taxon>Dikarya</taxon>
        <taxon>Ascomycota</taxon>
        <taxon>Pezizomycotina</taxon>
        <taxon>Orbiliomycetes</taxon>
        <taxon>Orbiliales</taxon>
        <taxon>Orbiliaceae</taxon>
        <taxon>Dactylellina</taxon>
    </lineage>
</organism>
<feature type="compositionally biased region" description="Basic and acidic residues" evidence="1">
    <location>
        <begin position="807"/>
        <end position="817"/>
    </location>
</feature>
<evidence type="ECO:0000256" key="1">
    <source>
        <dbReference type="SAM" id="MobiDB-lite"/>
    </source>
</evidence>
<dbReference type="EMBL" id="AQGS01000484">
    <property type="protein sequence ID" value="EPS39216.1"/>
    <property type="molecule type" value="Genomic_DNA"/>
</dbReference>
<evidence type="ECO:0000313" key="2">
    <source>
        <dbReference type="EMBL" id="EPS39216.1"/>
    </source>
</evidence>
<reference evidence="2 3" key="1">
    <citation type="journal article" date="2013" name="PLoS Genet.">
        <title>Genomic mechanisms accounting for the adaptation to parasitism in nematode-trapping fungi.</title>
        <authorList>
            <person name="Meerupati T."/>
            <person name="Andersson K.M."/>
            <person name="Friman E."/>
            <person name="Kumar D."/>
            <person name="Tunlid A."/>
            <person name="Ahren D."/>
        </authorList>
    </citation>
    <scope>NUCLEOTIDE SEQUENCE [LARGE SCALE GENOMIC DNA]</scope>
    <source>
        <strain evidence="2 3">CBS 200.50</strain>
    </source>
</reference>
<dbReference type="HOGENOM" id="CLU_320041_0_0_1"/>
<feature type="region of interest" description="Disordered" evidence="1">
    <location>
        <begin position="837"/>
        <end position="907"/>
    </location>
</feature>
<sequence length="907" mass="104026">MGGKENHRGRADDYHDESKRGRSRTKEWDPAYTHRESENLSPSRQPDAEVQNSSRFNTDRPTLGSRDVAHHSHRNNSGYRRDRSDTRHDSTNRRFSQSTGSQKLSHGPDRFNRSLSNKFRPRARSSEDGSTRPRDLTRRLSQHHQPLQRQGSRRVNTPTSGHTQRQQSSTSRSQFVNDDRSRHDQNRNNDRYAQRYDARPDRDSDRPGHIGSSYSHPEESKKKSRVVSMSGIPTSTAIDSIPTPTPLRRTSETFDTSSATHSDAPYSPDSCLSPQFESPLRSLSKFQYKRPPSTTGSVIGAPPRKRKESVYIAETIDVHSTSRILDFSEAIHSPREPPPQINASENNSEISPATNIHEPKTSQENEPTATQVNEPIGVVDTPRPRFARGQIFRNDPYSAASIVPPSTGAKQGKTPQRSSCLRTTENVSANDAQDKGEDTGVSASPELQNFSDTPDDRYQTPLTASVMSKTNSVEPMFSRGPQEVKTEGLEVNTVTLRKRNILKGPKPDPVPLKDPELDPRRSINDAYKVFLFEMIRIILFPKNPHVIAGDTMRNEERNIMERLVRMSDIPTGRNIIIRLVMQGIHALYGDNFRAVTDEWRSEFKEEMRRTHIVIKPPYRRDKDKNGAKKVLVALNENRTPVRCSCCKRRHLVSSAVEFSGIPYSSTKDYALYNMLKERDQDAETDHRSDQPGDVTKRFNLGQNCDKIVALHHKLRHWERLLTRWVREQLEKRKLIENGVSIYQARHELKGVHENTTSICEGFFLDNEAELNSRLKDLQSSVMAARRIRANRRGWSFQFKKKRRGGKERKERKEKTKEEEEEQNILRSILPPWVGMIEVKPAPDQPVGNPEPERPWEDPEEGTANTDHASDSDDYVFLDFDDRLRIGETNEMERPKKSEKKRRDPRQR</sequence>
<keyword evidence="3" id="KW-1185">Reference proteome</keyword>
<feature type="compositionally biased region" description="Basic and acidic residues" evidence="1">
    <location>
        <begin position="177"/>
        <end position="208"/>
    </location>
</feature>
<feature type="compositionally biased region" description="Polar residues" evidence="1">
    <location>
        <begin position="364"/>
        <end position="373"/>
    </location>
</feature>
<feature type="region of interest" description="Disordered" evidence="1">
    <location>
        <begin position="1"/>
        <end position="271"/>
    </location>
</feature>
<feature type="compositionally biased region" description="Polar residues" evidence="1">
    <location>
        <begin position="95"/>
        <end position="104"/>
    </location>
</feature>
<feature type="compositionally biased region" description="Basic and acidic residues" evidence="1">
    <location>
        <begin position="1"/>
        <end position="38"/>
    </location>
</feature>